<dbReference type="PRINTS" id="PR00420">
    <property type="entry name" value="RNGMNOXGNASE"/>
</dbReference>
<evidence type="ECO:0000313" key="8">
    <source>
        <dbReference type="EMBL" id="MBD2694362.1"/>
    </source>
</evidence>
<sequence>MVNKVAIIGAGPSGLLLAHYLLRRHHQYQIDIYERRSDPRGIPFDKTRTFPISLGERGMNALRQIPGLEEAVKAVSLEIQGSILHGKKGKTQVIKRKIPLITLDRTNLATVILEKLVEKYDNSRINIHFDCQCTEIDSANKTIKFSQSTSSNNITEFTSNYDLLIGADGARSVVREAFLNTDDFQFEKNYVPNAYKSIFLPNPDQIPGIDLPKQKVHAWRINNGISILMLHQIDGNMNGVILFPYANNPIEQLANAEEVQKFFQDNFPIIGQLMPAFEAEEFAKRPISRVLTVRCNPYHLGDSVLLIGDAAHAVSPSIGQGCNSALEDVLIFDKILDEYADNLAQSLTEYSLRRQPDAFALRELSDYSFPTSNHLFTEFIIRNTLAKILHQIFPKTFLPPIFESVFADDIPYREILHKYQGWISKVKKIMTRNRE</sequence>
<comment type="caution">
    <text evidence="8">The sequence shown here is derived from an EMBL/GenBank/DDBJ whole genome shotgun (WGS) entry which is preliminary data.</text>
</comment>
<comment type="cofactor">
    <cofactor evidence="1">
        <name>FAD</name>
        <dbReference type="ChEBI" id="CHEBI:57692"/>
    </cofactor>
</comment>
<gene>
    <name evidence="8" type="ORF">H6G68_21895</name>
</gene>
<proteinExistence type="predicted"/>
<keyword evidence="2" id="KW-0285">Flavoprotein</keyword>
<dbReference type="PANTHER" id="PTHR46028">
    <property type="entry name" value="KYNURENINE 3-MONOOXYGENASE"/>
    <property type="match status" value="1"/>
</dbReference>
<dbReference type="EMBL" id="JACJTQ010000046">
    <property type="protein sequence ID" value="MBD2694362.1"/>
    <property type="molecule type" value="Genomic_DNA"/>
</dbReference>
<dbReference type="Gene3D" id="3.50.50.60">
    <property type="entry name" value="FAD/NAD(P)-binding domain"/>
    <property type="match status" value="1"/>
</dbReference>
<dbReference type="GO" id="GO:0004497">
    <property type="term" value="F:monooxygenase activity"/>
    <property type="evidence" value="ECO:0007669"/>
    <property type="project" value="UniProtKB-KW"/>
</dbReference>
<evidence type="ECO:0000256" key="2">
    <source>
        <dbReference type="ARBA" id="ARBA00022630"/>
    </source>
</evidence>
<keyword evidence="5" id="KW-0560">Oxidoreductase</keyword>
<dbReference type="PANTHER" id="PTHR46028:SF2">
    <property type="entry name" value="KYNURENINE 3-MONOOXYGENASE"/>
    <property type="match status" value="1"/>
</dbReference>
<dbReference type="Proteomes" id="UP000660381">
    <property type="component" value="Unassembled WGS sequence"/>
</dbReference>
<evidence type="ECO:0000256" key="3">
    <source>
        <dbReference type="ARBA" id="ARBA00022827"/>
    </source>
</evidence>
<reference evidence="8 9" key="1">
    <citation type="journal article" date="2020" name="ISME J.">
        <title>Comparative genomics reveals insights into cyanobacterial evolution and habitat adaptation.</title>
        <authorList>
            <person name="Chen M.Y."/>
            <person name="Teng W.K."/>
            <person name="Zhao L."/>
            <person name="Hu C.X."/>
            <person name="Zhou Y.K."/>
            <person name="Han B.P."/>
            <person name="Song L.R."/>
            <person name="Shu W.S."/>
        </authorList>
    </citation>
    <scope>NUCLEOTIDE SEQUENCE [LARGE SCALE GENOMIC DNA]</scope>
    <source>
        <strain evidence="8 9">FACHB-362</strain>
    </source>
</reference>
<dbReference type="SUPFAM" id="SSF51905">
    <property type="entry name" value="FAD/NAD(P)-binding domain"/>
    <property type="match status" value="1"/>
</dbReference>
<evidence type="ECO:0000256" key="5">
    <source>
        <dbReference type="ARBA" id="ARBA00023002"/>
    </source>
</evidence>
<dbReference type="InterPro" id="IPR002938">
    <property type="entry name" value="FAD-bd"/>
</dbReference>
<dbReference type="RefSeq" id="WP_190908533.1">
    <property type="nucleotide sequence ID" value="NZ_JACJTQ010000046.1"/>
</dbReference>
<evidence type="ECO:0000256" key="4">
    <source>
        <dbReference type="ARBA" id="ARBA00022857"/>
    </source>
</evidence>
<accession>A0ABR8JA51</accession>
<evidence type="ECO:0000259" key="7">
    <source>
        <dbReference type="Pfam" id="PF01494"/>
    </source>
</evidence>
<protein>
    <submittedName>
        <fullName evidence="8">FAD-dependent monooxygenase</fullName>
    </submittedName>
</protein>
<evidence type="ECO:0000313" key="9">
    <source>
        <dbReference type="Proteomes" id="UP000660381"/>
    </source>
</evidence>
<dbReference type="Pfam" id="PF01494">
    <property type="entry name" value="FAD_binding_3"/>
    <property type="match status" value="1"/>
</dbReference>
<keyword evidence="6 8" id="KW-0503">Monooxygenase</keyword>
<evidence type="ECO:0000256" key="1">
    <source>
        <dbReference type="ARBA" id="ARBA00001974"/>
    </source>
</evidence>
<dbReference type="InterPro" id="IPR036188">
    <property type="entry name" value="FAD/NAD-bd_sf"/>
</dbReference>
<evidence type="ECO:0000256" key="6">
    <source>
        <dbReference type="ARBA" id="ARBA00023033"/>
    </source>
</evidence>
<keyword evidence="4" id="KW-0521">NADP</keyword>
<feature type="domain" description="FAD-binding" evidence="7">
    <location>
        <begin position="4"/>
        <end position="356"/>
    </location>
</feature>
<keyword evidence="3" id="KW-0274">FAD</keyword>
<organism evidence="8 9">
    <name type="scientific">Anabaena catenula FACHB-362</name>
    <dbReference type="NCBI Taxonomy" id="2692877"/>
    <lineage>
        <taxon>Bacteria</taxon>
        <taxon>Bacillati</taxon>
        <taxon>Cyanobacteriota</taxon>
        <taxon>Cyanophyceae</taxon>
        <taxon>Nostocales</taxon>
        <taxon>Nostocaceae</taxon>
        <taxon>Anabaena</taxon>
    </lineage>
</organism>
<name>A0ABR8JA51_9NOST</name>
<keyword evidence="9" id="KW-1185">Reference proteome</keyword>